<accession>A0A5C6DY86</accession>
<name>A0A5C6DY86_9BACT</name>
<dbReference type="Gene3D" id="3.20.20.80">
    <property type="entry name" value="Glycosidases"/>
    <property type="match status" value="1"/>
</dbReference>
<evidence type="ECO:0000313" key="2">
    <source>
        <dbReference type="Proteomes" id="UP000319143"/>
    </source>
</evidence>
<keyword evidence="2" id="KW-1185">Reference proteome</keyword>
<protein>
    <submittedName>
        <fullName evidence="1">Uncharacterized protein</fullName>
    </submittedName>
</protein>
<comment type="caution">
    <text evidence="1">The sequence shown here is derived from an EMBL/GenBank/DDBJ whole genome shotgun (WGS) entry which is preliminary data.</text>
</comment>
<dbReference type="Pfam" id="PF14307">
    <property type="entry name" value="Glyco_tran_WbsX"/>
    <property type="match status" value="1"/>
</dbReference>
<evidence type="ECO:0000313" key="1">
    <source>
        <dbReference type="EMBL" id="TWU39809.1"/>
    </source>
</evidence>
<dbReference type="Proteomes" id="UP000319143">
    <property type="component" value="Unassembled WGS sequence"/>
</dbReference>
<dbReference type="AlphaFoldDB" id="A0A5C6DY86"/>
<proteinExistence type="predicted"/>
<dbReference type="InterPro" id="IPR032719">
    <property type="entry name" value="WbsX"/>
</dbReference>
<dbReference type="OrthoDB" id="9816424at2"/>
<gene>
    <name evidence="1" type="ORF">Poly41_26650</name>
</gene>
<dbReference type="EMBL" id="SJPV01000003">
    <property type="protein sequence ID" value="TWU39809.1"/>
    <property type="molecule type" value="Genomic_DNA"/>
</dbReference>
<organism evidence="1 2">
    <name type="scientific">Novipirellula artificiosorum</name>
    <dbReference type="NCBI Taxonomy" id="2528016"/>
    <lineage>
        <taxon>Bacteria</taxon>
        <taxon>Pseudomonadati</taxon>
        <taxon>Planctomycetota</taxon>
        <taxon>Planctomycetia</taxon>
        <taxon>Pirellulales</taxon>
        <taxon>Pirellulaceae</taxon>
        <taxon>Novipirellula</taxon>
    </lineage>
</organism>
<reference evidence="1 2" key="1">
    <citation type="submission" date="2019-02" db="EMBL/GenBank/DDBJ databases">
        <title>Deep-cultivation of Planctomycetes and their phenomic and genomic characterization uncovers novel biology.</title>
        <authorList>
            <person name="Wiegand S."/>
            <person name="Jogler M."/>
            <person name="Boedeker C."/>
            <person name="Pinto D."/>
            <person name="Vollmers J."/>
            <person name="Rivas-Marin E."/>
            <person name="Kohn T."/>
            <person name="Peeters S.H."/>
            <person name="Heuer A."/>
            <person name="Rast P."/>
            <person name="Oberbeckmann S."/>
            <person name="Bunk B."/>
            <person name="Jeske O."/>
            <person name="Meyerdierks A."/>
            <person name="Storesund J.E."/>
            <person name="Kallscheuer N."/>
            <person name="Luecker S."/>
            <person name="Lage O.M."/>
            <person name="Pohl T."/>
            <person name="Merkel B.J."/>
            <person name="Hornburger P."/>
            <person name="Mueller R.-W."/>
            <person name="Bruemmer F."/>
            <person name="Labrenz M."/>
            <person name="Spormann A.M."/>
            <person name="Op Den Camp H."/>
            <person name="Overmann J."/>
            <person name="Amann R."/>
            <person name="Jetten M.S.M."/>
            <person name="Mascher T."/>
            <person name="Medema M.H."/>
            <person name="Devos D.P."/>
            <person name="Kaster A.-K."/>
            <person name="Ovreas L."/>
            <person name="Rohde M."/>
            <person name="Galperin M.Y."/>
            <person name="Jogler C."/>
        </authorList>
    </citation>
    <scope>NUCLEOTIDE SEQUENCE [LARGE SCALE GENOMIC DNA]</scope>
    <source>
        <strain evidence="1 2">Poly41</strain>
    </source>
</reference>
<sequence>MAHPLEGDHENRLQIVSSDQTESIIMTTRVLALFILSLWSMLVSADEKPIVGAIRWDAWTGGSITQQVERSLSPLKYQSRLPWFANIGKDGVVSIDGGDQTVMDQEIDYAADAGLDYWAFLLYPESSTMSTALGQYLGSSRRSKLRFCLILKNTLDLPEAAWLRERKRAIALLQEPGYQTVLGNRPLVYVFSSKGLPKRRLQEFIALARERELNPYYVFMGWHPAADVKKAIPLGFDAVSSYAKSNSSPAFVDLANSVKTQLWENAVNHKAPYIPLVTTGWDKRTRQDNPVSWEVDGDYHKQSVFPSKATPDEIASHLDEALQFVDQHRDICEANAVIIYAWNEYDEGGWLAPTRDAKGFPDKSRLEAIRQVLGERR</sequence>